<dbReference type="AlphaFoldDB" id="A0A7J7MQ26"/>
<protein>
    <submittedName>
        <fullName evidence="2">Uncharacterized protein</fullName>
    </submittedName>
</protein>
<dbReference type="Proteomes" id="UP000541444">
    <property type="component" value="Unassembled WGS sequence"/>
</dbReference>
<dbReference type="EMBL" id="JACGCM010001289">
    <property type="protein sequence ID" value="KAF6156927.1"/>
    <property type="molecule type" value="Genomic_DNA"/>
</dbReference>
<sequence>MRVLTWEGILSCDNIKYGYNVVTGKYEDLITAGIINPTKVSYILKLQVLSTTALVVMLLFVLDMHFYWLLSY</sequence>
<dbReference type="SUPFAM" id="SSF48592">
    <property type="entry name" value="GroEL equatorial domain-like"/>
    <property type="match status" value="1"/>
</dbReference>
<keyword evidence="1" id="KW-0472">Membrane</keyword>
<dbReference type="Gene3D" id="1.10.560.10">
    <property type="entry name" value="GroEL-like equatorial domain"/>
    <property type="match status" value="1"/>
</dbReference>
<accession>A0A7J7MQ26</accession>
<keyword evidence="3" id="KW-1185">Reference proteome</keyword>
<reference evidence="2 3" key="1">
    <citation type="journal article" date="2020" name="IScience">
        <title>Genome Sequencing of the Endangered Kingdonia uniflora (Circaeasteraceae, Ranunculales) Reveals Potential Mechanisms of Evolutionary Specialization.</title>
        <authorList>
            <person name="Sun Y."/>
            <person name="Deng T."/>
            <person name="Zhang A."/>
            <person name="Moore M.J."/>
            <person name="Landis J.B."/>
            <person name="Lin N."/>
            <person name="Zhang H."/>
            <person name="Zhang X."/>
            <person name="Huang J."/>
            <person name="Zhang X."/>
            <person name="Sun H."/>
            <person name="Wang H."/>
        </authorList>
    </citation>
    <scope>NUCLEOTIDE SEQUENCE [LARGE SCALE GENOMIC DNA]</scope>
    <source>
        <strain evidence="2">TB1705</strain>
        <tissue evidence="2">Leaf</tissue>
    </source>
</reference>
<comment type="caution">
    <text evidence="2">The sequence shown here is derived from an EMBL/GenBank/DDBJ whole genome shotgun (WGS) entry which is preliminary data.</text>
</comment>
<dbReference type="OrthoDB" id="1935563at2759"/>
<organism evidence="2 3">
    <name type="scientific">Kingdonia uniflora</name>
    <dbReference type="NCBI Taxonomy" id="39325"/>
    <lineage>
        <taxon>Eukaryota</taxon>
        <taxon>Viridiplantae</taxon>
        <taxon>Streptophyta</taxon>
        <taxon>Embryophyta</taxon>
        <taxon>Tracheophyta</taxon>
        <taxon>Spermatophyta</taxon>
        <taxon>Magnoliopsida</taxon>
        <taxon>Ranunculales</taxon>
        <taxon>Circaeasteraceae</taxon>
        <taxon>Kingdonia</taxon>
    </lineage>
</organism>
<evidence type="ECO:0000313" key="3">
    <source>
        <dbReference type="Proteomes" id="UP000541444"/>
    </source>
</evidence>
<dbReference type="InterPro" id="IPR027413">
    <property type="entry name" value="GROEL-like_equatorial_sf"/>
</dbReference>
<evidence type="ECO:0000256" key="1">
    <source>
        <dbReference type="SAM" id="Phobius"/>
    </source>
</evidence>
<keyword evidence="1" id="KW-0812">Transmembrane</keyword>
<name>A0A7J7MQ26_9MAGN</name>
<gene>
    <name evidence="2" type="ORF">GIB67_039688</name>
</gene>
<proteinExistence type="predicted"/>
<evidence type="ECO:0000313" key="2">
    <source>
        <dbReference type="EMBL" id="KAF6156927.1"/>
    </source>
</evidence>
<keyword evidence="1" id="KW-1133">Transmembrane helix</keyword>
<feature type="transmembrane region" description="Helical" evidence="1">
    <location>
        <begin position="48"/>
        <end position="70"/>
    </location>
</feature>